<dbReference type="GeneID" id="64074156"/>
<protein>
    <submittedName>
        <fullName evidence="1">Uncharacterized protein</fullName>
    </submittedName>
</protein>
<accession>A0AAX0YND7</accession>
<reference evidence="1 2" key="1">
    <citation type="submission" date="2018-01" db="EMBL/GenBank/DDBJ databases">
        <title>Whole genome sequencing of Histamine producing bacteria.</title>
        <authorList>
            <person name="Butler K."/>
        </authorList>
    </citation>
    <scope>NUCLEOTIDE SEQUENCE [LARGE SCALE GENOMIC DNA]</scope>
    <source>
        <strain evidence="1 2">A1-4</strain>
    </source>
</reference>
<sequence>MTNEVNNPQSVAYVCTSDEGFQAIVFGYNEADAINAAALFLDCENDEIEDVERKEVFDQYRDVGIPKDVPILVLNWESDD</sequence>
<dbReference type="EMBL" id="PYOZ01000052">
    <property type="protein sequence ID" value="PSX38602.1"/>
    <property type="molecule type" value="Genomic_DNA"/>
</dbReference>
<evidence type="ECO:0000313" key="1">
    <source>
        <dbReference type="EMBL" id="PSX38602.1"/>
    </source>
</evidence>
<gene>
    <name evidence="1" type="ORF">C0W53_23220</name>
</gene>
<dbReference type="Proteomes" id="UP000240728">
    <property type="component" value="Unassembled WGS sequence"/>
</dbReference>
<organism evidence="1 2">
    <name type="scientific">Photobacterium kishitanii</name>
    <dbReference type="NCBI Taxonomy" id="318456"/>
    <lineage>
        <taxon>Bacteria</taxon>
        <taxon>Pseudomonadati</taxon>
        <taxon>Pseudomonadota</taxon>
        <taxon>Gammaproteobacteria</taxon>
        <taxon>Vibrionales</taxon>
        <taxon>Vibrionaceae</taxon>
        <taxon>Photobacterium</taxon>
    </lineage>
</organism>
<comment type="caution">
    <text evidence="1">The sequence shown here is derived from an EMBL/GenBank/DDBJ whole genome shotgun (WGS) entry which is preliminary data.</text>
</comment>
<dbReference type="AlphaFoldDB" id="A0AAX0YND7"/>
<keyword evidence="2" id="KW-1185">Reference proteome</keyword>
<dbReference type="RefSeq" id="WP_036788659.1">
    <property type="nucleotide sequence ID" value="NZ_JAUZMX010000003.1"/>
</dbReference>
<name>A0AAX0YND7_9GAMM</name>
<evidence type="ECO:0000313" key="2">
    <source>
        <dbReference type="Proteomes" id="UP000240728"/>
    </source>
</evidence>
<proteinExistence type="predicted"/>